<dbReference type="RefSeq" id="WP_015221022.1">
    <property type="nucleotide sequence ID" value="NZ_CP138348.1"/>
</dbReference>
<evidence type="ECO:0008006" key="3">
    <source>
        <dbReference type="Google" id="ProtNLM"/>
    </source>
</evidence>
<dbReference type="EMBL" id="CP138348">
    <property type="protein sequence ID" value="WPF88473.1"/>
    <property type="molecule type" value="Genomic_DNA"/>
</dbReference>
<organism evidence="2">
    <name type="scientific">Cyanobacterium aponinum AL20115</name>
    <dbReference type="NCBI Taxonomy" id="3090662"/>
    <lineage>
        <taxon>Bacteria</taxon>
        <taxon>Bacillati</taxon>
        <taxon>Cyanobacteriota</taxon>
        <taxon>Cyanophyceae</taxon>
        <taxon>Oscillatoriophycideae</taxon>
        <taxon>Chroococcales</taxon>
        <taxon>Geminocystaceae</taxon>
        <taxon>Cyanobacterium</taxon>
    </lineage>
</organism>
<feature type="region of interest" description="Disordered" evidence="1">
    <location>
        <begin position="24"/>
        <end position="48"/>
    </location>
</feature>
<evidence type="ECO:0000313" key="2">
    <source>
        <dbReference type="EMBL" id="WPF88473.1"/>
    </source>
</evidence>
<reference evidence="2" key="1">
    <citation type="submission" date="2023-11" db="EMBL/GenBank/DDBJ databases">
        <title>Genome sequence of Cyanobacterium aponinum BCRC AL20115.</title>
        <authorList>
            <person name="Chang H.-Y."/>
            <person name="Lin K.-M."/>
            <person name="Hsueh H.-T."/>
            <person name="Chu H.-A."/>
            <person name="Kuo C.-H."/>
        </authorList>
    </citation>
    <scope>NUCLEOTIDE SEQUENCE</scope>
    <source>
        <strain evidence="2">AL20115</strain>
    </source>
</reference>
<dbReference type="AlphaFoldDB" id="A0AAF0ZAQ1"/>
<gene>
    <name evidence="2" type="ORF">SAY89_17025</name>
</gene>
<name>A0AAF0ZAQ1_9CHRO</name>
<sequence>MNIMKMLENMTKYLTEGFARIFSPPEESPPEIGVQPFECAPYREKPSA</sequence>
<protein>
    <recommendedName>
        <fullName evidence="3">Isochorismate synthase</fullName>
    </recommendedName>
</protein>
<evidence type="ECO:0000256" key="1">
    <source>
        <dbReference type="SAM" id="MobiDB-lite"/>
    </source>
</evidence>
<proteinExistence type="predicted"/>
<accession>A0AAF0ZAQ1</accession>